<sequence>MRIVSLVFCGLLIALTGQAQAGTWKRLWPQDPDDCGYLFTGTIEKGDLVDFFNSGDLKGVNRICLHSPGGSLNEAFQFLKLVRGEDSFGTRVRSGDSCVSACALVFMFGQRWGANSPYPSRELEPGAQLGFHTPFPNLDKDAQGNLAAAFDVALKVSRLLVNSSYTAFSSKGPSIPPEIVAVMLETPADKMTYIDTVGELQLLGIDTTRRPEDGFAMRNDYVEARNVVRRVCASTYVTRFRQHSVSDGYKYSELLQEVDALNKQHGKDDLLHLKVLTDKGVTSVFGVTTGGYHYPGLFSNAALLYCRAEFHVTEKDKTFTVSSYRVDFGPMRPEVKQRLPTVDETTIHTEAFGLIPMDRKY</sequence>
<dbReference type="RefSeq" id="WP_094019229.1">
    <property type="nucleotide sequence ID" value="NZ_FXYF01000001.1"/>
</dbReference>
<keyword evidence="1" id="KW-0732">Signal</keyword>
<evidence type="ECO:0008006" key="4">
    <source>
        <dbReference type="Google" id="ProtNLM"/>
    </source>
</evidence>
<dbReference type="Proteomes" id="UP000207598">
    <property type="component" value="Unassembled WGS sequence"/>
</dbReference>
<dbReference type="OrthoDB" id="7838311at2"/>
<gene>
    <name evidence="2" type="ORF">MAA8898_00349</name>
</gene>
<reference evidence="2 3" key="1">
    <citation type="submission" date="2017-05" db="EMBL/GenBank/DDBJ databases">
        <authorList>
            <person name="Song R."/>
            <person name="Chenine A.L."/>
            <person name="Ruprecht R.M."/>
        </authorList>
    </citation>
    <scope>NUCLEOTIDE SEQUENCE [LARGE SCALE GENOMIC DNA]</scope>
    <source>
        <strain evidence="2 3">CECT 8898</strain>
    </source>
</reference>
<organism evidence="2 3">
    <name type="scientific">Maliponia aquimaris</name>
    <dbReference type="NCBI Taxonomy" id="1673631"/>
    <lineage>
        <taxon>Bacteria</taxon>
        <taxon>Pseudomonadati</taxon>
        <taxon>Pseudomonadota</taxon>
        <taxon>Alphaproteobacteria</taxon>
        <taxon>Rhodobacterales</taxon>
        <taxon>Paracoccaceae</taxon>
        <taxon>Maliponia</taxon>
    </lineage>
</organism>
<accession>A0A238JQP2</accession>
<dbReference type="AlphaFoldDB" id="A0A238JQP2"/>
<dbReference type="EMBL" id="FXYF01000001">
    <property type="protein sequence ID" value="SMX32875.1"/>
    <property type="molecule type" value="Genomic_DNA"/>
</dbReference>
<evidence type="ECO:0000313" key="3">
    <source>
        <dbReference type="Proteomes" id="UP000207598"/>
    </source>
</evidence>
<proteinExistence type="predicted"/>
<feature type="chain" id="PRO_5012263421" description="Lipoprotein" evidence="1">
    <location>
        <begin position="22"/>
        <end position="361"/>
    </location>
</feature>
<name>A0A238JQP2_9RHOB</name>
<keyword evidence="3" id="KW-1185">Reference proteome</keyword>
<protein>
    <recommendedName>
        <fullName evidence="4">Lipoprotein</fullName>
    </recommendedName>
</protein>
<evidence type="ECO:0000313" key="2">
    <source>
        <dbReference type="EMBL" id="SMX32875.1"/>
    </source>
</evidence>
<evidence type="ECO:0000256" key="1">
    <source>
        <dbReference type="SAM" id="SignalP"/>
    </source>
</evidence>
<feature type="signal peptide" evidence="1">
    <location>
        <begin position="1"/>
        <end position="21"/>
    </location>
</feature>